<sequence length="284" mass="30781">MIMEPGTASGTNLRTDCTVDTDGRISFAVQLPSAAVPQSPPTTAHLLLRLRPKKGQPEKTLHALDLEPAEDGRLRAVLDPQPALAEGRWDVYLLPEPGAPRQRLRPGLRDLRTLVDGHRSARRAPVAVRIPYVTKDGYLAVRAWLRAAHAEVEGVDVRDRSMTVRARLHGVSLAEGASVRLRLRGGGGTVLDLVPQVEHDGRGFRFTAEFGELVTGGGAGSRVWDLFVQPGSAEGTAPVRIGRLLDDVADRKEIFVFPAADVGASVVRPYYTVDNDLSILADRT</sequence>
<reference evidence="1" key="1">
    <citation type="submission" date="2024-07" db="EMBL/GenBank/DDBJ databases">
        <authorList>
            <person name="Yu S.T."/>
        </authorList>
    </citation>
    <scope>NUCLEOTIDE SEQUENCE</scope>
    <source>
        <strain evidence="1">R11</strain>
    </source>
</reference>
<name>A0AB39NAT6_9ACTN</name>
<keyword evidence="1" id="KW-0808">Transferase</keyword>
<organism evidence="1">
    <name type="scientific">Streptomyces sp. R11</name>
    <dbReference type="NCBI Taxonomy" id="3238625"/>
    <lineage>
        <taxon>Bacteria</taxon>
        <taxon>Bacillati</taxon>
        <taxon>Actinomycetota</taxon>
        <taxon>Actinomycetes</taxon>
        <taxon>Kitasatosporales</taxon>
        <taxon>Streptomycetaceae</taxon>
        <taxon>Streptomyces</taxon>
    </lineage>
</organism>
<evidence type="ECO:0000313" key="1">
    <source>
        <dbReference type="EMBL" id="XDQ15359.1"/>
    </source>
</evidence>
<proteinExistence type="predicted"/>
<dbReference type="EMBL" id="CP163432">
    <property type="protein sequence ID" value="XDQ15359.1"/>
    <property type="molecule type" value="Genomic_DNA"/>
</dbReference>
<protein>
    <submittedName>
        <fullName evidence="1">Transferase</fullName>
    </submittedName>
</protein>
<accession>A0AB39NAT6</accession>
<dbReference type="GO" id="GO:0016740">
    <property type="term" value="F:transferase activity"/>
    <property type="evidence" value="ECO:0007669"/>
    <property type="project" value="UniProtKB-KW"/>
</dbReference>
<gene>
    <name evidence="1" type="ORF">AB5J55_39785</name>
</gene>
<dbReference type="AlphaFoldDB" id="A0AB39NAT6"/>
<dbReference type="RefSeq" id="WP_369275294.1">
    <property type="nucleotide sequence ID" value="NZ_CP163432.1"/>
</dbReference>